<keyword evidence="2 3" id="KW-0539">Nucleus</keyword>
<organism evidence="6 7">
    <name type="scientific">Bifiguratus adelaidae</name>
    <dbReference type="NCBI Taxonomy" id="1938954"/>
    <lineage>
        <taxon>Eukaryota</taxon>
        <taxon>Fungi</taxon>
        <taxon>Fungi incertae sedis</taxon>
        <taxon>Mucoromycota</taxon>
        <taxon>Mucoromycotina</taxon>
        <taxon>Endogonomycetes</taxon>
        <taxon>Endogonales</taxon>
        <taxon>Endogonales incertae sedis</taxon>
        <taxon>Bifiguratus</taxon>
    </lineage>
</organism>
<dbReference type="InterPro" id="IPR051356">
    <property type="entry name" value="SOX/SOX-like_TF"/>
</dbReference>
<dbReference type="OrthoDB" id="6247875at2759"/>
<evidence type="ECO:0000313" key="7">
    <source>
        <dbReference type="Proteomes" id="UP000242875"/>
    </source>
</evidence>
<name>A0A261Y7Y0_9FUNG</name>
<gene>
    <name evidence="6" type="ORF">BZG36_00303</name>
</gene>
<feature type="compositionally biased region" description="Basic and acidic residues" evidence="4">
    <location>
        <begin position="1"/>
        <end position="10"/>
    </location>
</feature>
<keyword evidence="1 3" id="KW-0238">DNA-binding</keyword>
<feature type="region of interest" description="Disordered" evidence="4">
    <location>
        <begin position="763"/>
        <end position="829"/>
    </location>
</feature>
<dbReference type="Pfam" id="PF00505">
    <property type="entry name" value="HMG_box"/>
    <property type="match status" value="1"/>
</dbReference>
<feature type="DNA-binding region" description="HMG box" evidence="3">
    <location>
        <begin position="482"/>
        <end position="550"/>
    </location>
</feature>
<feature type="compositionally biased region" description="Basic and acidic residues" evidence="4">
    <location>
        <begin position="938"/>
        <end position="948"/>
    </location>
</feature>
<feature type="region of interest" description="Disordered" evidence="4">
    <location>
        <begin position="882"/>
        <end position="983"/>
    </location>
</feature>
<evidence type="ECO:0000256" key="1">
    <source>
        <dbReference type="ARBA" id="ARBA00023125"/>
    </source>
</evidence>
<protein>
    <recommendedName>
        <fullName evidence="5">HMG box domain-containing protein</fullName>
    </recommendedName>
</protein>
<evidence type="ECO:0000313" key="6">
    <source>
        <dbReference type="EMBL" id="OZJ06709.1"/>
    </source>
</evidence>
<evidence type="ECO:0000256" key="2">
    <source>
        <dbReference type="ARBA" id="ARBA00023242"/>
    </source>
</evidence>
<feature type="region of interest" description="Disordered" evidence="4">
    <location>
        <begin position="549"/>
        <end position="711"/>
    </location>
</feature>
<dbReference type="InterPro" id="IPR036910">
    <property type="entry name" value="HMG_box_dom_sf"/>
</dbReference>
<dbReference type="Gene3D" id="1.10.30.10">
    <property type="entry name" value="High mobility group box domain"/>
    <property type="match status" value="1"/>
</dbReference>
<accession>A0A261Y7Y0</accession>
<dbReference type="PANTHER" id="PTHR45789:SF2">
    <property type="entry name" value="FI18025P1"/>
    <property type="match status" value="1"/>
</dbReference>
<feature type="compositionally biased region" description="Basic and acidic residues" evidence="4">
    <location>
        <begin position="458"/>
        <end position="468"/>
    </location>
</feature>
<dbReference type="InterPro" id="IPR009071">
    <property type="entry name" value="HMG_box_dom"/>
</dbReference>
<feature type="compositionally biased region" description="Acidic residues" evidence="4">
    <location>
        <begin position="603"/>
        <end position="621"/>
    </location>
</feature>
<keyword evidence="7" id="KW-1185">Reference proteome</keyword>
<feature type="domain" description="HMG box" evidence="5">
    <location>
        <begin position="482"/>
        <end position="550"/>
    </location>
</feature>
<feature type="compositionally biased region" description="Polar residues" evidence="4">
    <location>
        <begin position="677"/>
        <end position="688"/>
    </location>
</feature>
<reference evidence="6 7" key="1">
    <citation type="journal article" date="2017" name="Mycologia">
        <title>Bifiguratus adelaidae, gen. et sp. nov., a new member of Mucoromycotina in endophytic and soil-dwelling habitats.</title>
        <authorList>
            <person name="Torres-Cruz T.J."/>
            <person name="Billingsley Tobias T.L."/>
            <person name="Almatruk M."/>
            <person name="Hesse C."/>
            <person name="Kuske C.R."/>
            <person name="Desiro A."/>
            <person name="Benucci G.M."/>
            <person name="Bonito G."/>
            <person name="Stajich J.E."/>
            <person name="Dunlap C."/>
            <person name="Arnold A.E."/>
            <person name="Porras-Alfaro A."/>
        </authorList>
    </citation>
    <scope>NUCLEOTIDE SEQUENCE [LARGE SCALE GENOMIC DNA]</scope>
    <source>
        <strain evidence="6 7">AZ0501</strain>
    </source>
</reference>
<evidence type="ECO:0000259" key="5">
    <source>
        <dbReference type="PROSITE" id="PS50118"/>
    </source>
</evidence>
<feature type="compositionally biased region" description="Basic residues" evidence="4">
    <location>
        <begin position="663"/>
        <end position="674"/>
    </location>
</feature>
<feature type="compositionally biased region" description="Low complexity" evidence="4">
    <location>
        <begin position="71"/>
        <end position="86"/>
    </location>
</feature>
<proteinExistence type="predicted"/>
<feature type="compositionally biased region" description="Basic and acidic residues" evidence="4">
    <location>
        <begin position="775"/>
        <end position="790"/>
    </location>
</feature>
<dbReference type="Proteomes" id="UP000242875">
    <property type="component" value="Unassembled WGS sequence"/>
</dbReference>
<dbReference type="SUPFAM" id="SSF47095">
    <property type="entry name" value="HMG-box"/>
    <property type="match status" value="1"/>
</dbReference>
<feature type="compositionally biased region" description="Polar residues" evidence="4">
    <location>
        <begin position="170"/>
        <end position="180"/>
    </location>
</feature>
<evidence type="ECO:0000256" key="3">
    <source>
        <dbReference type="PROSITE-ProRule" id="PRU00267"/>
    </source>
</evidence>
<dbReference type="AlphaFoldDB" id="A0A261Y7Y0"/>
<feature type="compositionally biased region" description="Polar residues" evidence="4">
    <location>
        <begin position="12"/>
        <end position="32"/>
    </location>
</feature>
<dbReference type="PANTHER" id="PTHR45789">
    <property type="entry name" value="FI18025P1"/>
    <property type="match status" value="1"/>
</dbReference>
<dbReference type="SMART" id="SM00398">
    <property type="entry name" value="HMG"/>
    <property type="match status" value="1"/>
</dbReference>
<dbReference type="GO" id="GO:0000978">
    <property type="term" value="F:RNA polymerase II cis-regulatory region sequence-specific DNA binding"/>
    <property type="evidence" value="ECO:0007669"/>
    <property type="project" value="TreeGrafter"/>
</dbReference>
<dbReference type="GO" id="GO:0000981">
    <property type="term" value="F:DNA-binding transcription factor activity, RNA polymerase II-specific"/>
    <property type="evidence" value="ECO:0007669"/>
    <property type="project" value="TreeGrafter"/>
</dbReference>
<dbReference type="PROSITE" id="PS50118">
    <property type="entry name" value="HMG_BOX_2"/>
    <property type="match status" value="1"/>
</dbReference>
<comment type="caution">
    <text evidence="6">The sequence shown here is derived from an EMBL/GenBank/DDBJ whole genome shotgun (WGS) entry which is preliminary data.</text>
</comment>
<feature type="compositionally biased region" description="Basic and acidic residues" evidence="4">
    <location>
        <begin position="259"/>
        <end position="274"/>
    </location>
</feature>
<dbReference type="EMBL" id="MVBO01000002">
    <property type="protein sequence ID" value="OZJ06709.1"/>
    <property type="molecule type" value="Genomic_DNA"/>
</dbReference>
<feature type="compositionally biased region" description="Basic residues" evidence="4">
    <location>
        <begin position="552"/>
        <end position="563"/>
    </location>
</feature>
<feature type="compositionally biased region" description="Polar residues" evidence="4">
    <location>
        <begin position="92"/>
        <end position="110"/>
    </location>
</feature>
<dbReference type="CDD" id="cd01389">
    <property type="entry name" value="HMG-box_ROX1-like"/>
    <property type="match status" value="1"/>
</dbReference>
<sequence>MTSTLPHEHANAPSTEGYMTQETPIVHSQASYDKSPRPHPSLREDPSMHSRTPSNGSMGMANGHDHKPMASPASPTRRPLLPSPRADFAHVPSSNAYYQRSYPQSQAQSHAHSHPKHVHNILPYPSPSHRLYSESSHHHHPSSMAPRDPSGTWHPSPPTSTPSYNYSGSQLPPLNSAYTSHHQRRPSGHGPSPSSPTKHHMTSPLIEGRRPAYHTGPPSGPPNGQAPSEYHGHSGYPDARMNVYTPRSSAGSAPVQHSPRMEGDGAYRVNEHAHPPPGSRSPNKRPMASPRDEYRQAPYFMSPLSSSVPASYHDPYAHGYPEQANARHHLPLPHPNQSQHPYGQYPPQPPQPHKYHQSSLPPLQPSKPPPKHSQVPPAPRPLAQARPIAPSEPTSQVHHHASEETAPPPPPVPTKYAKRVKTDRKVPIAPLRRRISSAANKPIKTIKQEVDDDDDADMSDKSRGRSRDDDTETASASAKKKIPRPMNSFFAYRADTQLAIRRANPLLDNGEVSKIVAQMWRTESQEVKARYKVVAQKLSQEHKQMYPDYKYCPKKHSKKRGRKGRLEYDANGIPIEFSEDMSPGASGTPGEQRPIRARTESQTGEEEEIDELDEDDEDMDSEMYREESAPRDAGSVSSPSTPGARSVPPPPQAHTKPEASPVRQKRKYTKRAKTVAHVSSSQLESPPTSMDDEPEDAPAEPFEAPEPPMPTIGAQLKKVKASDAPPPVDETSTYSISYYKTATKPMADSQNASFHLYHPSFSYANGTPLRSTHVRTSESRARGRPKREPAHTAGRLRQIAPIPDDAGDHAPNSTEEHSYPHSSASSEVALVTDEEDDAGHHPPVVIPTFGEPVRAKTLTSGAALYLEKYGLLGKPSEQKCVEASADGGVQEATDKEVKPIESPPASSKSPKIQAEKQATTEERATSPIPSYPPSKRIAARDAAMHPLKDVSNQDQVTPVASRMHEEHTPLPSGLTPMAQPLTS</sequence>
<evidence type="ECO:0000256" key="4">
    <source>
        <dbReference type="SAM" id="MobiDB-lite"/>
    </source>
</evidence>
<dbReference type="GO" id="GO:0005634">
    <property type="term" value="C:nucleus"/>
    <property type="evidence" value="ECO:0007669"/>
    <property type="project" value="UniProtKB-UniRule"/>
</dbReference>
<feature type="region of interest" description="Disordered" evidence="4">
    <location>
        <begin position="1"/>
        <end position="482"/>
    </location>
</feature>